<reference evidence="1 2" key="1">
    <citation type="submission" date="2018-05" db="EMBL/GenBank/DDBJ databases">
        <title>Novel Campyloabacter and Helicobacter Species and Strains.</title>
        <authorList>
            <person name="Mannion A.J."/>
            <person name="Shen Z."/>
            <person name="Fox J.G."/>
        </authorList>
    </citation>
    <scope>NUCLEOTIDE SEQUENCE [LARGE SCALE GENOMIC DNA]</scope>
    <source>
        <strain evidence="2">MIT17-670</strain>
    </source>
</reference>
<sequence length="138" mass="15651">MQVNSTTQNTFYSQINSANKKSEKEISSYKDVEDKAFQDCLDGKISEEELFKIKCASLTASLVEAYNEGIRTNLLGATKKIQQERFKSDTKEEIEIEINKDILALKNNLKGDPNLTKEQNQALNNKAQEFLAEVLQNL</sequence>
<comment type="caution">
    <text evidence="1">The sequence shown here is derived from an EMBL/GenBank/DDBJ whole genome shotgun (WGS) entry which is preliminary data.</text>
</comment>
<dbReference type="AlphaFoldDB" id="A0A4U7BII3"/>
<gene>
    <name evidence="1" type="ORF">CQA76_05805</name>
</gene>
<accession>A0A4U7BII3</accession>
<evidence type="ECO:0000313" key="2">
    <source>
        <dbReference type="Proteomes" id="UP000310353"/>
    </source>
</evidence>
<evidence type="ECO:0000313" key="1">
    <source>
        <dbReference type="EMBL" id="TKX31633.1"/>
    </source>
</evidence>
<dbReference type="OrthoDB" id="5363856at2"/>
<proteinExistence type="predicted"/>
<keyword evidence="2" id="KW-1185">Reference proteome</keyword>
<name>A0A4U7BII3_9BACT</name>
<dbReference type="EMBL" id="NXMA01000009">
    <property type="protein sequence ID" value="TKX31633.1"/>
    <property type="molecule type" value="Genomic_DNA"/>
</dbReference>
<dbReference type="Proteomes" id="UP000310353">
    <property type="component" value="Unassembled WGS sequence"/>
</dbReference>
<organism evidence="1 2">
    <name type="scientific">Campylobacter aviculae</name>
    <dbReference type="NCBI Taxonomy" id="2510190"/>
    <lineage>
        <taxon>Bacteria</taxon>
        <taxon>Pseudomonadati</taxon>
        <taxon>Campylobacterota</taxon>
        <taxon>Epsilonproteobacteria</taxon>
        <taxon>Campylobacterales</taxon>
        <taxon>Campylobacteraceae</taxon>
        <taxon>Campylobacter</taxon>
    </lineage>
</organism>
<dbReference type="RefSeq" id="WP_137622489.1">
    <property type="nucleotide sequence ID" value="NZ_NXMA01000009.1"/>
</dbReference>
<protein>
    <submittedName>
        <fullName evidence="1">Uncharacterized protein</fullName>
    </submittedName>
</protein>